<accession>A0A9P6L3L1</accession>
<evidence type="ECO:0000313" key="3">
    <source>
        <dbReference type="Proteomes" id="UP000736335"/>
    </source>
</evidence>
<proteinExistence type="predicted"/>
<comment type="caution">
    <text evidence="2">The sequence shown here is derived from an EMBL/GenBank/DDBJ whole genome shotgun (WGS) entry which is preliminary data.</text>
</comment>
<organism evidence="2 3">
    <name type="scientific">Thelephora terrestris</name>
    <dbReference type="NCBI Taxonomy" id="56493"/>
    <lineage>
        <taxon>Eukaryota</taxon>
        <taxon>Fungi</taxon>
        <taxon>Dikarya</taxon>
        <taxon>Basidiomycota</taxon>
        <taxon>Agaricomycotina</taxon>
        <taxon>Agaricomycetes</taxon>
        <taxon>Thelephorales</taxon>
        <taxon>Thelephoraceae</taxon>
        <taxon>Thelephora</taxon>
    </lineage>
</organism>
<protein>
    <submittedName>
        <fullName evidence="2">Uncharacterized protein</fullName>
    </submittedName>
</protein>
<evidence type="ECO:0000313" key="2">
    <source>
        <dbReference type="EMBL" id="KAF9781252.1"/>
    </source>
</evidence>
<sequence>MHQPQQQVPAKSLPRRLARPDLRQPNQKIIASVNPELASVPIEYIRRGLADMGADLCHAINRVAPMLPSQSPANNLVNLNLPPSSNSNRLPTHILALQSTRSDQRFLYPTHALLLAAHCTGVPPVPVLPAGSTSLPVVQLKVTSPNLFPVLQTFLLTKSYEALISGILPVSASSLGSFASLPPPQRTAKLGHMLYEKSRGSMQQLMAYSDQISAFWRLICALGVFDNDTWEVVDLTWDAVLGAMNLVIQNEDAGRGRRM</sequence>
<dbReference type="OrthoDB" id="2523383at2759"/>
<keyword evidence="3" id="KW-1185">Reference proteome</keyword>
<reference evidence="2" key="1">
    <citation type="journal article" date="2020" name="Nat. Commun.">
        <title>Large-scale genome sequencing of mycorrhizal fungi provides insights into the early evolution of symbiotic traits.</title>
        <authorList>
            <person name="Miyauchi S."/>
            <person name="Kiss E."/>
            <person name="Kuo A."/>
            <person name="Drula E."/>
            <person name="Kohler A."/>
            <person name="Sanchez-Garcia M."/>
            <person name="Morin E."/>
            <person name="Andreopoulos B."/>
            <person name="Barry K.W."/>
            <person name="Bonito G."/>
            <person name="Buee M."/>
            <person name="Carver A."/>
            <person name="Chen C."/>
            <person name="Cichocki N."/>
            <person name="Clum A."/>
            <person name="Culley D."/>
            <person name="Crous P.W."/>
            <person name="Fauchery L."/>
            <person name="Girlanda M."/>
            <person name="Hayes R.D."/>
            <person name="Keri Z."/>
            <person name="LaButti K."/>
            <person name="Lipzen A."/>
            <person name="Lombard V."/>
            <person name="Magnuson J."/>
            <person name="Maillard F."/>
            <person name="Murat C."/>
            <person name="Nolan M."/>
            <person name="Ohm R.A."/>
            <person name="Pangilinan J."/>
            <person name="Pereira M.F."/>
            <person name="Perotto S."/>
            <person name="Peter M."/>
            <person name="Pfister S."/>
            <person name="Riley R."/>
            <person name="Sitrit Y."/>
            <person name="Stielow J.B."/>
            <person name="Szollosi G."/>
            <person name="Zifcakova L."/>
            <person name="Stursova M."/>
            <person name="Spatafora J.W."/>
            <person name="Tedersoo L."/>
            <person name="Vaario L.M."/>
            <person name="Yamada A."/>
            <person name="Yan M."/>
            <person name="Wang P."/>
            <person name="Xu J."/>
            <person name="Bruns T."/>
            <person name="Baldrian P."/>
            <person name="Vilgalys R."/>
            <person name="Dunand C."/>
            <person name="Henrissat B."/>
            <person name="Grigoriev I.V."/>
            <person name="Hibbett D."/>
            <person name="Nagy L.G."/>
            <person name="Martin F.M."/>
        </authorList>
    </citation>
    <scope>NUCLEOTIDE SEQUENCE</scope>
    <source>
        <strain evidence="2">UH-Tt-Lm1</strain>
    </source>
</reference>
<feature type="region of interest" description="Disordered" evidence="1">
    <location>
        <begin position="1"/>
        <end position="24"/>
    </location>
</feature>
<evidence type="ECO:0000256" key="1">
    <source>
        <dbReference type="SAM" id="MobiDB-lite"/>
    </source>
</evidence>
<gene>
    <name evidence="2" type="ORF">BJ322DRAFT_1011213</name>
</gene>
<reference evidence="2" key="2">
    <citation type="submission" date="2020-11" db="EMBL/GenBank/DDBJ databases">
        <authorList>
            <consortium name="DOE Joint Genome Institute"/>
            <person name="Kuo A."/>
            <person name="Miyauchi S."/>
            <person name="Kiss E."/>
            <person name="Drula E."/>
            <person name="Kohler A."/>
            <person name="Sanchez-Garcia M."/>
            <person name="Andreopoulos B."/>
            <person name="Barry K.W."/>
            <person name="Bonito G."/>
            <person name="Buee M."/>
            <person name="Carver A."/>
            <person name="Chen C."/>
            <person name="Cichocki N."/>
            <person name="Clum A."/>
            <person name="Culley D."/>
            <person name="Crous P.W."/>
            <person name="Fauchery L."/>
            <person name="Girlanda M."/>
            <person name="Hayes R."/>
            <person name="Keri Z."/>
            <person name="Labutti K."/>
            <person name="Lipzen A."/>
            <person name="Lombard V."/>
            <person name="Magnuson J."/>
            <person name="Maillard F."/>
            <person name="Morin E."/>
            <person name="Murat C."/>
            <person name="Nolan M."/>
            <person name="Ohm R."/>
            <person name="Pangilinan J."/>
            <person name="Pereira M."/>
            <person name="Perotto S."/>
            <person name="Peter M."/>
            <person name="Riley R."/>
            <person name="Sitrit Y."/>
            <person name="Stielow B."/>
            <person name="Szollosi G."/>
            <person name="Zifcakova L."/>
            <person name="Stursova M."/>
            <person name="Spatafora J.W."/>
            <person name="Tedersoo L."/>
            <person name="Vaario L.-M."/>
            <person name="Yamada A."/>
            <person name="Yan M."/>
            <person name="Wang P."/>
            <person name="Xu J."/>
            <person name="Bruns T."/>
            <person name="Baldrian P."/>
            <person name="Vilgalys R."/>
            <person name="Henrissat B."/>
            <person name="Grigoriev I.V."/>
            <person name="Hibbett D."/>
            <person name="Nagy L.G."/>
            <person name="Martin F.M."/>
        </authorList>
    </citation>
    <scope>NUCLEOTIDE SEQUENCE</scope>
    <source>
        <strain evidence="2">UH-Tt-Lm1</strain>
    </source>
</reference>
<dbReference type="AlphaFoldDB" id="A0A9P6L3L1"/>
<name>A0A9P6L3L1_9AGAM</name>
<dbReference type="Proteomes" id="UP000736335">
    <property type="component" value="Unassembled WGS sequence"/>
</dbReference>
<dbReference type="EMBL" id="WIUZ02000014">
    <property type="protein sequence ID" value="KAF9781252.1"/>
    <property type="molecule type" value="Genomic_DNA"/>
</dbReference>